<dbReference type="AlphaFoldDB" id="B3GT27"/>
<dbReference type="InterPro" id="IPR001457">
    <property type="entry name" value="NADH_UbQ/plastoQ_OxRdtase_su6"/>
</dbReference>
<comment type="similarity">
    <text evidence="2 15">Belongs to the complex I subunit 6 family.</text>
</comment>
<protein>
    <recommendedName>
        <fullName evidence="4 15">NADH-ubiquinone oxidoreductase chain 6</fullName>
        <ecNumber evidence="3 15">7.1.1.2</ecNumber>
    </recommendedName>
</protein>
<dbReference type="RefSeq" id="YP_001974668.1">
    <property type="nucleotide sequence ID" value="NC_010971.1"/>
</dbReference>
<gene>
    <name evidence="16" type="primary">ND6</name>
</gene>
<keyword evidence="15" id="KW-0830">Ubiquinone</keyword>
<evidence type="ECO:0000256" key="4">
    <source>
        <dbReference type="ARBA" id="ARBA00021095"/>
    </source>
</evidence>
<evidence type="ECO:0000256" key="14">
    <source>
        <dbReference type="ARBA" id="ARBA00049551"/>
    </source>
</evidence>
<evidence type="ECO:0000256" key="15">
    <source>
        <dbReference type="RuleBase" id="RU004430"/>
    </source>
</evidence>
<sequence length="174" mass="18383">MMYMAWLLCIGIVVGLFGLCCSVMPYFGVICVIVSSVFCCGLVAANGCSFISLLLFIVYLGGMMVVFAYSVVMTEGFEFSFVGEGGFVKENVVLCGVVSVGAGFSLWVGLYEFDFVSSGLGLWSFLSVDGVGVALLYSVGMISLMLCAWGLLLALFVVVEMVRGGTHGGGLRSV</sequence>
<keyword evidence="12 15" id="KW-0496">Mitochondrion</keyword>
<evidence type="ECO:0000256" key="9">
    <source>
        <dbReference type="ARBA" id="ARBA00022982"/>
    </source>
</evidence>
<evidence type="ECO:0000256" key="3">
    <source>
        <dbReference type="ARBA" id="ARBA00012944"/>
    </source>
</evidence>
<comment type="catalytic activity">
    <reaction evidence="14 15">
        <text>a ubiquinone + NADH + 5 H(+)(in) = a ubiquinol + NAD(+) + 4 H(+)(out)</text>
        <dbReference type="Rhea" id="RHEA:29091"/>
        <dbReference type="Rhea" id="RHEA-COMP:9565"/>
        <dbReference type="Rhea" id="RHEA-COMP:9566"/>
        <dbReference type="ChEBI" id="CHEBI:15378"/>
        <dbReference type="ChEBI" id="CHEBI:16389"/>
        <dbReference type="ChEBI" id="CHEBI:17976"/>
        <dbReference type="ChEBI" id="CHEBI:57540"/>
        <dbReference type="ChEBI" id="CHEBI:57945"/>
        <dbReference type="EC" id="7.1.1.2"/>
    </reaction>
</comment>
<keyword evidence="10 15" id="KW-1133">Transmembrane helix</keyword>
<evidence type="ECO:0000256" key="5">
    <source>
        <dbReference type="ARBA" id="ARBA00022448"/>
    </source>
</evidence>
<evidence type="ECO:0000256" key="1">
    <source>
        <dbReference type="ARBA" id="ARBA00004225"/>
    </source>
</evidence>
<evidence type="ECO:0000256" key="2">
    <source>
        <dbReference type="ARBA" id="ARBA00005698"/>
    </source>
</evidence>
<evidence type="ECO:0000256" key="10">
    <source>
        <dbReference type="ARBA" id="ARBA00022989"/>
    </source>
</evidence>
<keyword evidence="6 15" id="KW-0679">Respiratory chain</keyword>
<evidence type="ECO:0000256" key="7">
    <source>
        <dbReference type="ARBA" id="ARBA00022692"/>
    </source>
</evidence>
<proteinExistence type="inferred from homology"/>
<dbReference type="GeneID" id="6395815"/>
<dbReference type="InterPro" id="IPR050269">
    <property type="entry name" value="ComplexI_Subunit6"/>
</dbReference>
<keyword evidence="8 15" id="KW-1278">Translocase</keyword>
<evidence type="ECO:0000256" key="12">
    <source>
        <dbReference type="ARBA" id="ARBA00023128"/>
    </source>
</evidence>
<evidence type="ECO:0000256" key="11">
    <source>
        <dbReference type="ARBA" id="ARBA00023027"/>
    </source>
</evidence>
<geneLocation type="mitochondrion" evidence="16"/>
<feature type="transmembrane region" description="Helical" evidence="15">
    <location>
        <begin position="131"/>
        <end position="159"/>
    </location>
</feature>
<evidence type="ECO:0000256" key="8">
    <source>
        <dbReference type="ARBA" id="ARBA00022967"/>
    </source>
</evidence>
<keyword evidence="13 15" id="KW-0472">Membrane</keyword>
<keyword evidence="7 15" id="KW-0812">Transmembrane</keyword>
<keyword evidence="5 15" id="KW-0813">Transport</keyword>
<evidence type="ECO:0000256" key="6">
    <source>
        <dbReference type="ARBA" id="ARBA00022660"/>
    </source>
</evidence>
<dbReference type="GO" id="GO:0031966">
    <property type="term" value="C:mitochondrial membrane"/>
    <property type="evidence" value="ECO:0007669"/>
    <property type="project" value="UniProtKB-SubCell"/>
</dbReference>
<organism evidence="16">
    <name type="scientific">Amerotyphlops reticulatus</name>
    <name type="common">reticulate worm snake</name>
    <dbReference type="NCBI Taxonomy" id="534403"/>
    <lineage>
        <taxon>Eukaryota</taxon>
        <taxon>Metazoa</taxon>
        <taxon>Chordata</taxon>
        <taxon>Craniata</taxon>
        <taxon>Vertebrata</taxon>
        <taxon>Euteleostomi</taxon>
        <taxon>Lepidosauria</taxon>
        <taxon>Squamata</taxon>
        <taxon>Bifurcata</taxon>
        <taxon>Unidentata</taxon>
        <taxon>Episquamata</taxon>
        <taxon>Toxicofera</taxon>
        <taxon>Serpentes</taxon>
        <taxon>Typhlopoidea</taxon>
        <taxon>Typhlopidae</taxon>
        <taxon>Amerotyphlops</taxon>
    </lineage>
</organism>
<dbReference type="PANTHER" id="PTHR11435:SF1">
    <property type="entry name" value="NADH-UBIQUINONE OXIDOREDUCTASE CHAIN 6"/>
    <property type="match status" value="1"/>
</dbReference>
<dbReference type="GO" id="GO:0008137">
    <property type="term" value="F:NADH dehydrogenase (ubiquinone) activity"/>
    <property type="evidence" value="ECO:0007669"/>
    <property type="project" value="UniProtKB-UniRule"/>
</dbReference>
<dbReference type="Pfam" id="PF00499">
    <property type="entry name" value="Oxidored_q3"/>
    <property type="match status" value="1"/>
</dbReference>
<name>B3GT27_9SAUR</name>
<dbReference type="EC" id="7.1.1.2" evidence="3 15"/>
<dbReference type="CTD" id="4541"/>
<comment type="function">
    <text evidence="15">Core subunit of the mitochondrial membrane respiratory chain NADH dehydrogenase (Complex I) which catalyzes electron transfer from NADH through the respiratory chain, using ubiquinone as an electron acceptor. Essential for the catalytic activity and assembly of complex I.</text>
</comment>
<reference evidence="16" key="1">
    <citation type="journal article" date="2008" name="PLoS ONE">
        <title>Adaptive evolution and functional redesign of core metabolic proteins in snakes.</title>
        <authorList>
            <person name="Castoe T.A."/>
            <person name="Jiang Z.J."/>
            <person name="Gu W."/>
            <person name="Wang Z.O."/>
            <person name="Pollock D.D."/>
        </authorList>
    </citation>
    <scope>NUCLEOTIDE SEQUENCE</scope>
</reference>
<evidence type="ECO:0000313" key="16">
    <source>
        <dbReference type="EMBL" id="ACD85897.1"/>
    </source>
</evidence>
<feature type="transmembrane region" description="Helical" evidence="15">
    <location>
        <begin position="49"/>
        <end position="72"/>
    </location>
</feature>
<dbReference type="EMBL" id="EU747730">
    <property type="protein sequence ID" value="ACD85897.1"/>
    <property type="molecule type" value="Genomic_DNA"/>
</dbReference>
<keyword evidence="9 15" id="KW-0249">Electron transport</keyword>
<accession>B3GT27</accession>
<comment type="subcellular location">
    <subcellularLocation>
        <location evidence="1 15">Mitochondrion membrane</location>
        <topology evidence="1 15">Multi-pass membrane protein</topology>
    </subcellularLocation>
</comment>
<evidence type="ECO:0000256" key="13">
    <source>
        <dbReference type="ARBA" id="ARBA00023136"/>
    </source>
</evidence>
<dbReference type="PANTHER" id="PTHR11435">
    <property type="entry name" value="NADH UBIQUINONE OXIDOREDUCTASE SUBUNIT ND6"/>
    <property type="match status" value="1"/>
</dbReference>
<keyword evidence="11 15" id="KW-0520">NAD</keyword>
<feature type="transmembrane region" description="Helical" evidence="15">
    <location>
        <begin position="92"/>
        <end position="111"/>
    </location>
</feature>